<dbReference type="AlphaFoldDB" id="A0A179GEA5"/>
<feature type="region of interest" description="Disordered" evidence="1">
    <location>
        <begin position="1"/>
        <end position="69"/>
    </location>
</feature>
<sequence>MARNRTSRGKKPAGSASASYSTAGSSTANSASGAGRSSQNATVPGAVPVTPAPVGTNRRQNKAKGDKDKGLALRDCSRLTIRQPDLGVAVIHPYDIKLSREALESRGFHHAVTNLPVETLVSNYNKVVDHYCRPRPELISFVQGRGRKFNGKVVSQGRCLTRGFLTFRDSLMSGRFDGEQTNTWNADENKLAQVLNTVNIGGLVSQSLFAKGFRTVLSAATTSTQSWAAVTHSAKIWDFYAGEFSTDGPAKVFIAVTPEYTVGEFRDMQKCDPYGLNSSESLAGWFEKAMTAEEHIYFSIQALHTRLSRKPDYDPKLGHHSKDIVEYTRLLTVVQTIHLSNQFVTAPRLQVFRPSSSFALDQLHAMRKFGKILERSNTLTVLHFHKVPFLDRRLLAIILRACPKVEMLGVYGCPLVHFGDIICLLDLIHEINRDRRANDRPTIKALDFCPEFHRGMSSHQPHRAEAYGLSWGPLCLETVQRGVLCLVLKAFMKAKAMKLDLLFSKEGALLSYLLKLPQNELSMATFLDACHRLVDQHKRRSKGENAQKQLMYDLLKPVRVGLEKVGNDWSSYYIDRMGKSFYFCSSCGYEMVKEFFLAGASRQMPAHARTCAGCMLQAELDLDKGQLRPEKRALLDNLFPGWNKQAFNNEAPLAAASRALINLKTTESVRTQTPAAGLAYTFVRDRKRTFDSLQGLPSLSELLEGPESKQPWRIARHEANGLDMYSRVLWRLRTEGVPVTEKGKAWPRFDDRLPDHVHECQPPNYGTTFTRCMSMLAVKDEREREKKRASMTWDPQSEPGFW</sequence>
<feature type="compositionally biased region" description="Basic residues" evidence="1">
    <location>
        <begin position="1"/>
        <end position="11"/>
    </location>
</feature>
<dbReference type="EMBL" id="LSBH01000007">
    <property type="protein sequence ID" value="OAQ76164.1"/>
    <property type="molecule type" value="Genomic_DNA"/>
</dbReference>
<proteinExistence type="predicted"/>
<keyword evidence="2" id="KW-0687">Ribonucleoprotein</keyword>
<dbReference type="Proteomes" id="UP000078240">
    <property type="component" value="Unassembled WGS sequence"/>
</dbReference>
<evidence type="ECO:0000256" key="1">
    <source>
        <dbReference type="SAM" id="MobiDB-lite"/>
    </source>
</evidence>
<name>A0A179GEA5_PURLI</name>
<accession>A0A179GEA5</accession>
<keyword evidence="2" id="KW-0689">Ribosomal protein</keyword>
<evidence type="ECO:0000313" key="2">
    <source>
        <dbReference type="EMBL" id="OAQ76164.1"/>
    </source>
</evidence>
<comment type="caution">
    <text evidence="2">The sequence shown here is derived from an EMBL/GenBank/DDBJ whole genome shotgun (WGS) entry which is preliminary data.</text>
</comment>
<protein>
    <submittedName>
        <fullName evidence="2">Ribosomal protein L36</fullName>
    </submittedName>
</protein>
<gene>
    <name evidence="2" type="ORF">VFPBJ_08524</name>
</gene>
<reference evidence="2 3" key="1">
    <citation type="submission" date="2016-01" db="EMBL/GenBank/DDBJ databases">
        <title>Biosynthesis of antibiotic leucinostatins and their inhibition on Phytophthora in bio-control Purpureocillium lilacinum.</title>
        <authorList>
            <person name="Wang G."/>
            <person name="Liu Z."/>
            <person name="Lin R."/>
            <person name="Li E."/>
            <person name="Mao Z."/>
            <person name="Ling J."/>
            <person name="Yin W."/>
            <person name="Xie B."/>
        </authorList>
    </citation>
    <scope>NUCLEOTIDE SEQUENCE [LARGE SCALE GENOMIC DNA]</scope>
    <source>
        <strain evidence="2">PLBJ-1</strain>
    </source>
</reference>
<organism evidence="2 3">
    <name type="scientific">Purpureocillium lilacinum</name>
    <name type="common">Paecilomyces lilacinus</name>
    <dbReference type="NCBI Taxonomy" id="33203"/>
    <lineage>
        <taxon>Eukaryota</taxon>
        <taxon>Fungi</taxon>
        <taxon>Dikarya</taxon>
        <taxon>Ascomycota</taxon>
        <taxon>Pezizomycotina</taxon>
        <taxon>Sordariomycetes</taxon>
        <taxon>Hypocreomycetidae</taxon>
        <taxon>Hypocreales</taxon>
        <taxon>Ophiocordycipitaceae</taxon>
        <taxon>Purpureocillium</taxon>
    </lineage>
</organism>
<evidence type="ECO:0000313" key="3">
    <source>
        <dbReference type="Proteomes" id="UP000078240"/>
    </source>
</evidence>
<feature type="compositionally biased region" description="Low complexity" evidence="1">
    <location>
        <begin position="13"/>
        <end position="56"/>
    </location>
</feature>
<dbReference type="GO" id="GO:0005840">
    <property type="term" value="C:ribosome"/>
    <property type="evidence" value="ECO:0007669"/>
    <property type="project" value="UniProtKB-KW"/>
</dbReference>